<feature type="region of interest" description="Disordered" evidence="8">
    <location>
        <begin position="782"/>
        <end position="805"/>
    </location>
</feature>
<feature type="region of interest" description="Disordered" evidence="8">
    <location>
        <begin position="207"/>
        <end position="240"/>
    </location>
</feature>
<dbReference type="GO" id="GO:0008270">
    <property type="term" value="F:zinc ion binding"/>
    <property type="evidence" value="ECO:0007669"/>
    <property type="project" value="InterPro"/>
</dbReference>
<evidence type="ECO:0000256" key="1">
    <source>
        <dbReference type="ARBA" id="ARBA00004123"/>
    </source>
</evidence>
<feature type="compositionally biased region" description="Low complexity" evidence="8">
    <location>
        <begin position="857"/>
        <end position="886"/>
    </location>
</feature>
<evidence type="ECO:0000259" key="9">
    <source>
        <dbReference type="PROSITE" id="PS50048"/>
    </source>
</evidence>
<keyword evidence="3" id="KW-0862">Zinc</keyword>
<dbReference type="GO" id="GO:0006351">
    <property type="term" value="P:DNA-templated transcription"/>
    <property type="evidence" value="ECO:0007669"/>
    <property type="project" value="InterPro"/>
</dbReference>
<evidence type="ECO:0000256" key="8">
    <source>
        <dbReference type="SAM" id="MobiDB-lite"/>
    </source>
</evidence>
<feature type="domain" description="Zn(2)-C6 fungal-type" evidence="9">
    <location>
        <begin position="42"/>
        <end position="71"/>
    </location>
</feature>
<feature type="region of interest" description="Disordered" evidence="8">
    <location>
        <begin position="123"/>
        <end position="148"/>
    </location>
</feature>
<dbReference type="InterPro" id="IPR001138">
    <property type="entry name" value="Zn2Cys6_DnaBD"/>
</dbReference>
<comment type="subcellular location">
    <subcellularLocation>
        <location evidence="1">Nucleus</location>
    </subcellularLocation>
</comment>
<feature type="region of interest" description="Disordered" evidence="8">
    <location>
        <begin position="819"/>
        <end position="906"/>
    </location>
</feature>
<keyword evidence="2" id="KW-0479">Metal-binding</keyword>
<sequence length="970" mass="106983">MTPTSKKRPIEQEDSAADITSPIETSSAAQAGATTNFRNVSACNRCRNRKNRCDQKLPRCTGCLKANVKCVGFDPVSKREIPRSYVYYLETRVNNLEALLGANNIPCPPPSDDFSISDAIRPGENVPFPPQDEPTKPSKVTASPMEESHVLDPALQDSHDEHEQLNKLASNIGMVSVQGPSNPRQRGPTSGIPFARVVFAAVKSSVSQTPSERASTKPSKQLPSATASGGGGSDSFFGLNTKPSISPAPFPNRQMGLKLVELYFEHANPQIPILHRPDFMSMFERVYATDVKKRRPRELYLLNIVFAIGSGIIMGTTDVDQADAGAENGSDSSDGPPNRKRQRFATQQGQPEEYHSSAIVHLDSFLGSAPALDHAGGGLEELQAVLLLAGLALLRPVAPGLWYIIGVAVRLAVDLGLHLEDMDVDLDRKASYAEADDSIPRSRGRKQWARDLRRRLWWCTYSFDRLVSTCVGRPFGITDQVVTTEFPSLLDDKFITTAGLSMPPNNIEAPSYKFVAHHYFRLRLLQSEILQVLQHRQAEQARAMGANRNNIYIYTDLPSPFLHKFHSFRDWRADIDRRLWDWKESAPKQAETGVAFTPLFLELNYWQAVITLYRQSLAVPAPLAGELSPSTGNEVQSPGTASLEAKEDEEIVFMKVAQAGQTVLKIYRQLHRLKLVNYTFLATHHLFMSGISFLYAIWHSPLVRSQLTLDDVDFTVLIATSVLSDLIDKCPPAEACRDAFMRMSKATISMCMSTTGFGNASTLGSQPLNSPSAYLTGRDYMQQRSDNGDAGMQPAFQPRRPMPQFDMNLRDLFSDEELASRPGHQPKLPGFVQRSTAGSSAPYAPLPMHPALKQEPSSHSAHSPHSSIGTTQYPQQQQQPTTSPYQVSNQQPYQPFPETIPQGQPDYSFDDLDFLDTFPVADPNTTWGNANDLDLGLTGGTGLDNNGAWEANGGVDLFDGFFFGNGGNAY</sequence>
<dbReference type="GO" id="GO:0045944">
    <property type="term" value="P:positive regulation of transcription by RNA polymerase II"/>
    <property type="evidence" value="ECO:0007669"/>
    <property type="project" value="TreeGrafter"/>
</dbReference>
<gene>
    <name evidence="10" type="ORF">LTR36_007215</name>
</gene>
<feature type="region of interest" description="Disordered" evidence="8">
    <location>
        <begin position="322"/>
        <end position="350"/>
    </location>
</feature>
<evidence type="ECO:0000313" key="10">
    <source>
        <dbReference type="EMBL" id="KAK4542015.1"/>
    </source>
</evidence>
<dbReference type="GO" id="GO:0000981">
    <property type="term" value="F:DNA-binding transcription factor activity, RNA polymerase II-specific"/>
    <property type="evidence" value="ECO:0007669"/>
    <property type="project" value="InterPro"/>
</dbReference>
<protein>
    <recommendedName>
        <fullName evidence="9">Zn(2)-C6 fungal-type domain-containing protein</fullName>
    </recommendedName>
</protein>
<keyword evidence="5" id="KW-0238">DNA-binding</keyword>
<dbReference type="SMART" id="SM00906">
    <property type="entry name" value="Fungal_trans"/>
    <property type="match status" value="1"/>
</dbReference>
<keyword evidence="6" id="KW-0804">Transcription</keyword>
<dbReference type="SMART" id="SM00066">
    <property type="entry name" value="GAL4"/>
    <property type="match status" value="1"/>
</dbReference>
<keyword evidence="7" id="KW-0539">Nucleus</keyword>
<feature type="compositionally biased region" description="Polar residues" evidence="8">
    <location>
        <begin position="207"/>
        <end position="227"/>
    </location>
</feature>
<dbReference type="Gene3D" id="4.10.240.10">
    <property type="entry name" value="Zn(2)-C6 fungal-type DNA-binding domain"/>
    <property type="match status" value="1"/>
</dbReference>
<dbReference type="SUPFAM" id="SSF57701">
    <property type="entry name" value="Zn2/Cys6 DNA-binding domain"/>
    <property type="match status" value="1"/>
</dbReference>
<dbReference type="Pfam" id="PF00172">
    <property type="entry name" value="Zn_clus"/>
    <property type="match status" value="1"/>
</dbReference>
<evidence type="ECO:0000256" key="5">
    <source>
        <dbReference type="ARBA" id="ARBA00023125"/>
    </source>
</evidence>
<evidence type="ECO:0000256" key="4">
    <source>
        <dbReference type="ARBA" id="ARBA00023015"/>
    </source>
</evidence>
<comment type="caution">
    <text evidence="10">The sequence shown here is derived from an EMBL/GenBank/DDBJ whole genome shotgun (WGS) entry which is preliminary data.</text>
</comment>
<reference evidence="10 11" key="1">
    <citation type="submission" date="2021-11" db="EMBL/GenBank/DDBJ databases">
        <title>Black yeast isolated from Biological Soil Crust.</title>
        <authorList>
            <person name="Kurbessoian T."/>
        </authorList>
    </citation>
    <scope>NUCLEOTIDE SEQUENCE [LARGE SCALE GENOMIC DNA]</scope>
    <source>
        <strain evidence="10 11">CCFEE 5522</strain>
    </source>
</reference>
<keyword evidence="4" id="KW-0805">Transcription regulation</keyword>
<evidence type="ECO:0000313" key="11">
    <source>
        <dbReference type="Proteomes" id="UP001324427"/>
    </source>
</evidence>
<accession>A0AAV9JA69</accession>
<dbReference type="GO" id="GO:0005634">
    <property type="term" value="C:nucleus"/>
    <property type="evidence" value="ECO:0007669"/>
    <property type="project" value="UniProtKB-SubCell"/>
</dbReference>
<dbReference type="PROSITE" id="PS50048">
    <property type="entry name" value="ZN2_CY6_FUNGAL_2"/>
    <property type="match status" value="1"/>
</dbReference>
<dbReference type="EMBL" id="JAVFHQ010000046">
    <property type="protein sequence ID" value="KAK4542015.1"/>
    <property type="molecule type" value="Genomic_DNA"/>
</dbReference>
<evidence type="ECO:0000256" key="2">
    <source>
        <dbReference type="ARBA" id="ARBA00022723"/>
    </source>
</evidence>
<evidence type="ECO:0000256" key="3">
    <source>
        <dbReference type="ARBA" id="ARBA00022833"/>
    </source>
</evidence>
<dbReference type="PANTHER" id="PTHR47782:SF1">
    <property type="entry name" value="PYRIMIDINE PATHWAY REGULATORY PROTEIN 1"/>
    <property type="match status" value="1"/>
</dbReference>
<dbReference type="Pfam" id="PF04082">
    <property type="entry name" value="Fungal_trans"/>
    <property type="match status" value="1"/>
</dbReference>
<organism evidence="10 11">
    <name type="scientific">Oleoguttula mirabilis</name>
    <dbReference type="NCBI Taxonomy" id="1507867"/>
    <lineage>
        <taxon>Eukaryota</taxon>
        <taxon>Fungi</taxon>
        <taxon>Dikarya</taxon>
        <taxon>Ascomycota</taxon>
        <taxon>Pezizomycotina</taxon>
        <taxon>Dothideomycetes</taxon>
        <taxon>Dothideomycetidae</taxon>
        <taxon>Mycosphaerellales</taxon>
        <taxon>Teratosphaeriaceae</taxon>
        <taxon>Oleoguttula</taxon>
    </lineage>
</organism>
<dbReference type="GO" id="GO:0043565">
    <property type="term" value="F:sequence-specific DNA binding"/>
    <property type="evidence" value="ECO:0007669"/>
    <property type="project" value="TreeGrafter"/>
</dbReference>
<dbReference type="CDD" id="cd12148">
    <property type="entry name" value="fungal_TF_MHR"/>
    <property type="match status" value="1"/>
</dbReference>
<evidence type="ECO:0000256" key="6">
    <source>
        <dbReference type="ARBA" id="ARBA00023163"/>
    </source>
</evidence>
<dbReference type="PANTHER" id="PTHR47782">
    <property type="entry name" value="ZN(II)2CYS6 TRANSCRIPTION FACTOR (EUROFUNG)-RELATED"/>
    <property type="match status" value="1"/>
</dbReference>
<dbReference type="CDD" id="cd00067">
    <property type="entry name" value="GAL4"/>
    <property type="match status" value="1"/>
</dbReference>
<dbReference type="InterPro" id="IPR052202">
    <property type="entry name" value="Yeast_MetPath_Reg"/>
</dbReference>
<name>A0AAV9JA69_9PEZI</name>
<evidence type="ECO:0000256" key="7">
    <source>
        <dbReference type="ARBA" id="ARBA00023242"/>
    </source>
</evidence>
<dbReference type="PROSITE" id="PS00463">
    <property type="entry name" value="ZN2_CY6_FUNGAL_1"/>
    <property type="match status" value="1"/>
</dbReference>
<proteinExistence type="predicted"/>
<keyword evidence="11" id="KW-1185">Reference proteome</keyword>
<dbReference type="InterPro" id="IPR036864">
    <property type="entry name" value="Zn2-C6_fun-type_DNA-bd_sf"/>
</dbReference>
<dbReference type="AlphaFoldDB" id="A0AAV9JA69"/>
<dbReference type="CDD" id="cd14723">
    <property type="entry name" value="ZIP_Ppr1"/>
    <property type="match status" value="1"/>
</dbReference>
<dbReference type="InterPro" id="IPR007219">
    <property type="entry name" value="XnlR_reg_dom"/>
</dbReference>
<dbReference type="Proteomes" id="UP001324427">
    <property type="component" value="Unassembled WGS sequence"/>
</dbReference>